<organism evidence="1 2">
    <name type="scientific">Pieris macdunnoughi</name>
    <dbReference type="NCBI Taxonomy" id="345717"/>
    <lineage>
        <taxon>Eukaryota</taxon>
        <taxon>Metazoa</taxon>
        <taxon>Ecdysozoa</taxon>
        <taxon>Arthropoda</taxon>
        <taxon>Hexapoda</taxon>
        <taxon>Insecta</taxon>
        <taxon>Pterygota</taxon>
        <taxon>Neoptera</taxon>
        <taxon>Endopterygota</taxon>
        <taxon>Lepidoptera</taxon>
        <taxon>Glossata</taxon>
        <taxon>Ditrysia</taxon>
        <taxon>Papilionoidea</taxon>
        <taxon>Pieridae</taxon>
        <taxon>Pierinae</taxon>
        <taxon>Pieris</taxon>
    </lineage>
</organism>
<name>A0A821YH17_9NEOP</name>
<dbReference type="OrthoDB" id="6912620at2759"/>
<gene>
    <name evidence="1" type="ORF">PMACD_LOCUS16532</name>
</gene>
<evidence type="ECO:0000313" key="2">
    <source>
        <dbReference type="Proteomes" id="UP000663880"/>
    </source>
</evidence>
<reference evidence="1" key="1">
    <citation type="submission" date="2021-02" db="EMBL/GenBank/DDBJ databases">
        <authorList>
            <person name="Steward A R."/>
        </authorList>
    </citation>
    <scope>NUCLEOTIDE SEQUENCE</scope>
</reference>
<evidence type="ECO:0000313" key="1">
    <source>
        <dbReference type="EMBL" id="CAF4958766.1"/>
    </source>
</evidence>
<comment type="caution">
    <text evidence="1">The sequence shown here is derived from an EMBL/GenBank/DDBJ whole genome shotgun (WGS) entry which is preliminary data.</text>
</comment>
<accession>A0A821YH17</accession>
<proteinExistence type="predicted"/>
<dbReference type="AlphaFoldDB" id="A0A821YH17"/>
<sequence length="172" mass="19838">MLNKAKLRKSVVTEVKQVKRQKKHTEPKPLITVGKTNGKYHIEMQVSENDEHTPLIYDIESVNNKAKLRKREKLQKYLTSNAVKNVWTDPFHPQNCENICLKSFYEAMGITAPETVPENIEENSCTCEDEEVSSSCDSSEVDWVIHFTPPISNYLRSQLSNVEEINLNQQMK</sequence>
<dbReference type="Proteomes" id="UP000663880">
    <property type="component" value="Unassembled WGS sequence"/>
</dbReference>
<keyword evidence="2" id="KW-1185">Reference proteome</keyword>
<protein>
    <submittedName>
        <fullName evidence="1">Uncharacterized protein</fullName>
    </submittedName>
</protein>
<dbReference type="EMBL" id="CAJOBZ010000094">
    <property type="protein sequence ID" value="CAF4958766.1"/>
    <property type="molecule type" value="Genomic_DNA"/>
</dbReference>